<dbReference type="InterPro" id="IPR011059">
    <property type="entry name" value="Metal-dep_hydrolase_composite"/>
</dbReference>
<protein>
    <submittedName>
        <fullName evidence="3">Amidohydrolase family protein</fullName>
    </submittedName>
</protein>
<keyword evidence="3" id="KW-0378">Hydrolase</keyword>
<dbReference type="RefSeq" id="WP_164211401.1">
    <property type="nucleotide sequence ID" value="NZ_JAAGSC010000041.1"/>
</dbReference>
<dbReference type="Pfam" id="PF01979">
    <property type="entry name" value="Amidohydro_1"/>
    <property type="match status" value="1"/>
</dbReference>
<sequence>MKMKSFHLLFTSLALISQLAAHAETRSTVIFEQVRLVDVASGQVSAPADLAVASGRILPAGSEPADAIRVSAAGKYLMPGLAEMHAHVPPERVGAQQIHDTLVLYLAHGITTIRGMLGEPSHLVLRQRLAAGELPGPRLITSGPSFNNRTIASPAAAAERARSQAEAGYDLLKLHPGLWPDAFAAIAETADALGMAYSGHVSVAVGLDRVLASRQGSIDHLDGYGQQLVPPDHPLHGTYPGLFAINLVEGMDPDLIPELARRTAESGIANVPTQSLIENWAIGDLDALMARPAMRWIPEATQAQWLEGIDRIRAGTSPEQGERFVEIRRALIGALHEAGAVLLLGADAPQILNIPGDAIHHELETYVASGLSPAEALATGTVNVARYFDQSDRYACLQSGCIADLVLLDANPLDDIRNSREIEGVMRAGRWFDRQTLDRMLEEVAARAAGKS</sequence>
<dbReference type="PANTHER" id="PTHR43135:SF3">
    <property type="entry name" value="ALPHA-D-RIBOSE 1-METHYLPHOSPHONATE 5-TRIPHOSPHATE DIPHOSPHATASE"/>
    <property type="match status" value="1"/>
</dbReference>
<dbReference type="SUPFAM" id="SSF51338">
    <property type="entry name" value="Composite domain of metallo-dependent hydrolases"/>
    <property type="match status" value="2"/>
</dbReference>
<gene>
    <name evidence="3" type="ORF">G3I74_09755</name>
</gene>
<accession>A0A845V7W3</accession>
<comment type="caution">
    <text evidence="3">The sequence shown here is derived from an EMBL/GenBank/DDBJ whole genome shotgun (WGS) entry which is preliminary data.</text>
</comment>
<feature type="domain" description="Amidohydrolase-related" evidence="2">
    <location>
        <begin position="76"/>
        <end position="431"/>
    </location>
</feature>
<dbReference type="EMBL" id="JAAGSC010000041">
    <property type="protein sequence ID" value="NDY96015.1"/>
    <property type="molecule type" value="Genomic_DNA"/>
</dbReference>
<dbReference type="PANTHER" id="PTHR43135">
    <property type="entry name" value="ALPHA-D-RIBOSE 1-METHYLPHOSPHONATE 5-TRIPHOSPHATE DIPHOSPHATASE"/>
    <property type="match status" value="1"/>
</dbReference>
<organism evidence="3 4">
    <name type="scientific">Wenzhouxiangella limi</name>
    <dbReference type="NCBI Taxonomy" id="2707351"/>
    <lineage>
        <taxon>Bacteria</taxon>
        <taxon>Pseudomonadati</taxon>
        <taxon>Pseudomonadota</taxon>
        <taxon>Gammaproteobacteria</taxon>
        <taxon>Chromatiales</taxon>
        <taxon>Wenzhouxiangellaceae</taxon>
        <taxon>Wenzhouxiangella</taxon>
    </lineage>
</organism>
<dbReference type="GO" id="GO:0016810">
    <property type="term" value="F:hydrolase activity, acting on carbon-nitrogen (but not peptide) bonds"/>
    <property type="evidence" value="ECO:0007669"/>
    <property type="project" value="InterPro"/>
</dbReference>
<dbReference type="AlphaFoldDB" id="A0A845V7W3"/>
<evidence type="ECO:0000256" key="1">
    <source>
        <dbReference type="SAM" id="SignalP"/>
    </source>
</evidence>
<keyword evidence="1" id="KW-0732">Signal</keyword>
<dbReference type="InterPro" id="IPR006680">
    <property type="entry name" value="Amidohydro-rel"/>
</dbReference>
<feature type="signal peptide" evidence="1">
    <location>
        <begin position="1"/>
        <end position="23"/>
    </location>
</feature>
<dbReference type="Proteomes" id="UP000484885">
    <property type="component" value="Unassembled WGS sequence"/>
</dbReference>
<dbReference type="Gene3D" id="2.30.40.10">
    <property type="entry name" value="Urease, subunit C, domain 1"/>
    <property type="match status" value="2"/>
</dbReference>
<evidence type="ECO:0000313" key="4">
    <source>
        <dbReference type="Proteomes" id="UP000484885"/>
    </source>
</evidence>
<evidence type="ECO:0000313" key="3">
    <source>
        <dbReference type="EMBL" id="NDY96015.1"/>
    </source>
</evidence>
<keyword evidence="4" id="KW-1185">Reference proteome</keyword>
<evidence type="ECO:0000259" key="2">
    <source>
        <dbReference type="Pfam" id="PF01979"/>
    </source>
</evidence>
<dbReference type="InterPro" id="IPR032466">
    <property type="entry name" value="Metal_Hydrolase"/>
</dbReference>
<dbReference type="InterPro" id="IPR051781">
    <property type="entry name" value="Metallo-dep_Hydrolase"/>
</dbReference>
<reference evidence="3 4" key="1">
    <citation type="submission" date="2020-02" db="EMBL/GenBank/DDBJ databases">
        <authorList>
            <person name="Zhang X.-Y."/>
        </authorList>
    </citation>
    <scope>NUCLEOTIDE SEQUENCE [LARGE SCALE GENOMIC DNA]</scope>
    <source>
        <strain evidence="3 4">C33</strain>
    </source>
</reference>
<name>A0A845V7W3_9GAMM</name>
<dbReference type="SUPFAM" id="SSF51556">
    <property type="entry name" value="Metallo-dependent hydrolases"/>
    <property type="match status" value="1"/>
</dbReference>
<dbReference type="Gene3D" id="3.20.20.140">
    <property type="entry name" value="Metal-dependent hydrolases"/>
    <property type="match status" value="2"/>
</dbReference>
<proteinExistence type="predicted"/>
<feature type="chain" id="PRO_5032880107" evidence="1">
    <location>
        <begin position="24"/>
        <end position="452"/>
    </location>
</feature>